<dbReference type="PANTHER" id="PTHR46182:SF2">
    <property type="entry name" value="FI19480P1"/>
    <property type="match status" value="1"/>
</dbReference>
<dbReference type="Gene3D" id="2.60.120.260">
    <property type="entry name" value="Galactose-binding domain-like"/>
    <property type="match status" value="1"/>
</dbReference>
<evidence type="ECO:0000256" key="1">
    <source>
        <dbReference type="ARBA" id="ARBA00022729"/>
    </source>
</evidence>
<evidence type="ECO:0000313" key="5">
    <source>
        <dbReference type="Proteomes" id="UP000184048"/>
    </source>
</evidence>
<dbReference type="SUPFAM" id="SSF49299">
    <property type="entry name" value="PKD domain"/>
    <property type="match status" value="1"/>
</dbReference>
<dbReference type="InterPro" id="IPR029865">
    <property type="entry name" value="KIAA0319-like"/>
</dbReference>
<feature type="non-terminal residue" evidence="4">
    <location>
        <position position="1"/>
    </location>
</feature>
<dbReference type="CDD" id="cd04080">
    <property type="entry name" value="CBM6_cellulase-like"/>
    <property type="match status" value="1"/>
</dbReference>
<name>A0A1M5AMQ5_9BACT</name>
<sequence>PASSVTLTGSGTDADGTIASYSWTKLSGGAATITSPSSASTTVTGLTQGSYTFRLTVTDNSGATATDDVVVTVNASVPSGSSLHIEAENWSAMSGVLTENSSDVGGTLDVGWIDNGDWMDYAINPSTSGIYTLKLRIATPYSTASLQVKNGATVLASVNLPSTGGYQAWQTVTVTVNLTAGPQTLRILSTSAQGFNINWLEIASSNVVAGRIAAAPVREQMETTISTAAIYPNPVRDRFSMTLQNSFSGTMKIQVVNMAGVLQKQFSVNKASDIFRTDLSISELPKGEYLLLIDMNGKKETRKIIKL</sequence>
<dbReference type="Gene3D" id="2.60.40.10">
    <property type="entry name" value="Immunoglobulins"/>
    <property type="match status" value="1"/>
</dbReference>
<dbReference type="PANTHER" id="PTHR46182">
    <property type="entry name" value="FI19480P1"/>
    <property type="match status" value="1"/>
</dbReference>
<dbReference type="PROSITE" id="PS50093">
    <property type="entry name" value="PKD"/>
    <property type="match status" value="1"/>
</dbReference>
<dbReference type="STRING" id="1121884.SAMN02745131_02286"/>
<dbReference type="GO" id="GO:0031410">
    <property type="term" value="C:cytoplasmic vesicle"/>
    <property type="evidence" value="ECO:0007669"/>
    <property type="project" value="TreeGrafter"/>
</dbReference>
<organism evidence="4 5">
    <name type="scientific">Flavisolibacter ginsengisoli DSM 18119</name>
    <dbReference type="NCBI Taxonomy" id="1121884"/>
    <lineage>
        <taxon>Bacteria</taxon>
        <taxon>Pseudomonadati</taxon>
        <taxon>Bacteroidota</taxon>
        <taxon>Chitinophagia</taxon>
        <taxon>Chitinophagales</taxon>
        <taxon>Chitinophagaceae</taxon>
        <taxon>Flavisolibacter</taxon>
    </lineage>
</organism>
<dbReference type="InterPro" id="IPR000601">
    <property type="entry name" value="PKD_dom"/>
</dbReference>
<feature type="domain" description="CBM6" evidence="3">
    <location>
        <begin position="83"/>
        <end position="203"/>
    </location>
</feature>
<dbReference type="InterPro" id="IPR026444">
    <property type="entry name" value="Secre_tail"/>
</dbReference>
<dbReference type="PROSITE" id="PS51175">
    <property type="entry name" value="CBM6"/>
    <property type="match status" value="1"/>
</dbReference>
<dbReference type="SMART" id="SM00606">
    <property type="entry name" value="CBD_IV"/>
    <property type="match status" value="1"/>
</dbReference>
<dbReference type="SMART" id="SM00089">
    <property type="entry name" value="PKD"/>
    <property type="match status" value="1"/>
</dbReference>
<gene>
    <name evidence="4" type="ORF">SAMN02745131_02286</name>
</gene>
<dbReference type="Pfam" id="PF22352">
    <property type="entry name" value="K319L-like_PKD"/>
    <property type="match status" value="1"/>
</dbReference>
<dbReference type="Pfam" id="PF03422">
    <property type="entry name" value="CBM_6"/>
    <property type="match status" value="1"/>
</dbReference>
<dbReference type="Proteomes" id="UP000184048">
    <property type="component" value="Unassembled WGS sequence"/>
</dbReference>
<dbReference type="OrthoDB" id="5513218at2"/>
<dbReference type="EMBL" id="FQUU01000009">
    <property type="protein sequence ID" value="SHF31548.1"/>
    <property type="molecule type" value="Genomic_DNA"/>
</dbReference>
<dbReference type="CDD" id="cd00146">
    <property type="entry name" value="PKD"/>
    <property type="match status" value="1"/>
</dbReference>
<dbReference type="GO" id="GO:0016020">
    <property type="term" value="C:membrane"/>
    <property type="evidence" value="ECO:0007669"/>
    <property type="project" value="TreeGrafter"/>
</dbReference>
<keyword evidence="1" id="KW-0732">Signal</keyword>
<dbReference type="InterPro" id="IPR013783">
    <property type="entry name" value="Ig-like_fold"/>
</dbReference>
<dbReference type="Pfam" id="PF18962">
    <property type="entry name" value="Por_Secre_tail"/>
    <property type="match status" value="1"/>
</dbReference>
<dbReference type="InterPro" id="IPR005084">
    <property type="entry name" value="CBM6"/>
</dbReference>
<dbReference type="InterPro" id="IPR035986">
    <property type="entry name" value="PKD_dom_sf"/>
</dbReference>
<dbReference type="GO" id="GO:0030246">
    <property type="term" value="F:carbohydrate binding"/>
    <property type="evidence" value="ECO:0007669"/>
    <property type="project" value="InterPro"/>
</dbReference>
<dbReference type="InterPro" id="IPR008979">
    <property type="entry name" value="Galactose-bd-like_sf"/>
</dbReference>
<dbReference type="RefSeq" id="WP_139256415.1">
    <property type="nucleotide sequence ID" value="NZ_FQUU01000009.1"/>
</dbReference>
<dbReference type="InterPro" id="IPR022409">
    <property type="entry name" value="PKD/Chitinase_dom"/>
</dbReference>
<protein>
    <submittedName>
        <fullName evidence="4">Por secretion system C-terminal sorting domain-containing protein</fullName>
    </submittedName>
</protein>
<dbReference type="InterPro" id="IPR006584">
    <property type="entry name" value="Cellulose-bd_IV"/>
</dbReference>
<feature type="domain" description="PKD" evidence="2">
    <location>
        <begin position="1"/>
        <end position="73"/>
    </location>
</feature>
<dbReference type="SUPFAM" id="SSF49785">
    <property type="entry name" value="Galactose-binding domain-like"/>
    <property type="match status" value="1"/>
</dbReference>
<keyword evidence="5" id="KW-1185">Reference proteome</keyword>
<reference evidence="4 5" key="1">
    <citation type="submission" date="2016-11" db="EMBL/GenBank/DDBJ databases">
        <authorList>
            <person name="Jaros S."/>
            <person name="Januszkiewicz K."/>
            <person name="Wedrychowicz H."/>
        </authorList>
    </citation>
    <scope>NUCLEOTIDE SEQUENCE [LARGE SCALE GENOMIC DNA]</scope>
    <source>
        <strain evidence="4 5">DSM 18119</strain>
    </source>
</reference>
<dbReference type="AlphaFoldDB" id="A0A1M5AMQ5"/>
<evidence type="ECO:0000259" key="2">
    <source>
        <dbReference type="PROSITE" id="PS50093"/>
    </source>
</evidence>
<evidence type="ECO:0000259" key="3">
    <source>
        <dbReference type="PROSITE" id="PS51175"/>
    </source>
</evidence>
<accession>A0A1M5AMQ5</accession>
<proteinExistence type="predicted"/>
<dbReference type="NCBIfam" id="TIGR04183">
    <property type="entry name" value="Por_Secre_tail"/>
    <property type="match status" value="1"/>
</dbReference>
<evidence type="ECO:0000313" key="4">
    <source>
        <dbReference type="EMBL" id="SHF31548.1"/>
    </source>
</evidence>